<keyword evidence="4" id="KW-1185">Reference proteome</keyword>
<evidence type="ECO:0000256" key="2">
    <source>
        <dbReference type="SAM" id="MobiDB-lite"/>
    </source>
</evidence>
<accession>A0ABR5B9M2</accession>
<dbReference type="Proteomes" id="UP000053800">
    <property type="component" value="Unassembled WGS sequence"/>
</dbReference>
<evidence type="ECO:0000313" key="3">
    <source>
        <dbReference type="EMBL" id="KIR60287.1"/>
    </source>
</evidence>
<feature type="coiled-coil region" evidence="1">
    <location>
        <begin position="121"/>
        <end position="153"/>
    </location>
</feature>
<evidence type="ECO:0000256" key="1">
    <source>
        <dbReference type="SAM" id="Coils"/>
    </source>
</evidence>
<feature type="region of interest" description="Disordered" evidence="2">
    <location>
        <begin position="1"/>
        <end position="20"/>
    </location>
</feature>
<evidence type="ECO:0000313" key="4">
    <source>
        <dbReference type="Proteomes" id="UP000053800"/>
    </source>
</evidence>
<name>A0ABR5B9M2_CRYGA</name>
<feature type="region of interest" description="Disordered" evidence="2">
    <location>
        <begin position="40"/>
        <end position="117"/>
    </location>
</feature>
<protein>
    <submittedName>
        <fullName evidence="3">Uncharacterized protein</fullName>
    </submittedName>
</protein>
<sequence length="169" mass="19476">MLGSGINDNAEEAEGSNLASQRNNTCPFYEILAPVLVNQPPMAEHNSSPTLHRSLDPPNPERAASRVRVQRQNENLEDEPFNDDDDADEDDQGAMNVDIRDGPRRQDGHVSDDADLEMDDVNEVNDRRNELARQKERNDERRHKEKLAMLRRQHVNLMKYKRGEIRIRP</sequence>
<dbReference type="EMBL" id="KN848897">
    <property type="protein sequence ID" value="KIR60287.1"/>
    <property type="molecule type" value="Genomic_DNA"/>
</dbReference>
<reference evidence="3 4" key="1">
    <citation type="submission" date="2015-01" db="EMBL/GenBank/DDBJ databases">
        <title>The Genome Sequence of Cryptococcus gattii CA1873.</title>
        <authorList>
            <consortium name="The Broad Institute Genomics Platform"/>
            <person name="Cuomo C."/>
            <person name="Litvintseva A."/>
            <person name="Chen Y."/>
            <person name="Heitman J."/>
            <person name="Sun S."/>
            <person name="Springer D."/>
            <person name="Dromer F."/>
            <person name="Young S."/>
            <person name="Zeng Q."/>
            <person name="Gargeya S."/>
            <person name="Abouelleil A."/>
            <person name="Alvarado L."/>
            <person name="Chapman S.B."/>
            <person name="Gainer-Dewar J."/>
            <person name="Goldberg J."/>
            <person name="Griggs A."/>
            <person name="Gujja S."/>
            <person name="Hansen M."/>
            <person name="Howarth C."/>
            <person name="Imamovic A."/>
            <person name="Larimer J."/>
            <person name="Murphy C."/>
            <person name="Naylor J."/>
            <person name="Pearson M."/>
            <person name="Priest M."/>
            <person name="Roberts A."/>
            <person name="Saif S."/>
            <person name="Shea T."/>
            <person name="Sykes S."/>
            <person name="Wortman J."/>
            <person name="Nusbaum C."/>
            <person name="Birren B."/>
        </authorList>
    </citation>
    <scope>NUCLEOTIDE SEQUENCE [LARGE SCALE GENOMIC DNA]</scope>
    <source>
        <strain evidence="3 4">CA1873</strain>
    </source>
</reference>
<proteinExistence type="predicted"/>
<organism evidence="3 4">
    <name type="scientific">Cryptococcus bacillisporus CA1873</name>
    <dbReference type="NCBI Taxonomy" id="1296111"/>
    <lineage>
        <taxon>Eukaryota</taxon>
        <taxon>Fungi</taxon>
        <taxon>Dikarya</taxon>
        <taxon>Basidiomycota</taxon>
        <taxon>Agaricomycotina</taxon>
        <taxon>Tremellomycetes</taxon>
        <taxon>Tremellales</taxon>
        <taxon>Cryptococcaceae</taxon>
        <taxon>Cryptococcus</taxon>
        <taxon>Cryptococcus gattii species complex</taxon>
    </lineage>
</organism>
<feature type="compositionally biased region" description="Basic and acidic residues" evidence="2">
    <location>
        <begin position="98"/>
        <end position="112"/>
    </location>
</feature>
<gene>
    <name evidence="3" type="ORF">I314_03576</name>
</gene>
<feature type="compositionally biased region" description="Acidic residues" evidence="2">
    <location>
        <begin position="75"/>
        <end position="92"/>
    </location>
</feature>
<keyword evidence="1" id="KW-0175">Coiled coil</keyword>